<dbReference type="PROSITE" id="PS50111">
    <property type="entry name" value="CHEMOTAXIS_TRANSDUC_2"/>
    <property type="match status" value="1"/>
</dbReference>
<dbReference type="GO" id="GO:0005886">
    <property type="term" value="C:plasma membrane"/>
    <property type="evidence" value="ECO:0007669"/>
    <property type="project" value="UniProtKB-SubCell"/>
</dbReference>
<dbReference type="EMBL" id="LR743504">
    <property type="protein sequence ID" value="CAA2105297.1"/>
    <property type="molecule type" value="Genomic_DNA"/>
</dbReference>
<evidence type="ECO:0000256" key="8">
    <source>
        <dbReference type="ARBA" id="ARBA00029447"/>
    </source>
</evidence>
<dbReference type="SUPFAM" id="SSF58104">
    <property type="entry name" value="Methyl-accepting chemotaxis protein (MCP) signaling domain"/>
    <property type="match status" value="1"/>
</dbReference>
<name>A0A679JBQ0_9HYPH</name>
<feature type="transmembrane region" description="Helical" evidence="11">
    <location>
        <begin position="317"/>
        <end position="338"/>
    </location>
</feature>
<keyword evidence="2" id="KW-1003">Cell membrane</keyword>
<evidence type="ECO:0000256" key="6">
    <source>
        <dbReference type="ARBA" id="ARBA00023136"/>
    </source>
</evidence>
<keyword evidence="3" id="KW-0145">Chemotaxis</keyword>
<dbReference type="InterPro" id="IPR003660">
    <property type="entry name" value="HAMP_dom"/>
</dbReference>
<dbReference type="InterPro" id="IPR004089">
    <property type="entry name" value="MCPsignal_dom"/>
</dbReference>
<dbReference type="Gene3D" id="1.10.287.950">
    <property type="entry name" value="Methyl-accepting chemotaxis protein"/>
    <property type="match status" value="1"/>
</dbReference>
<feature type="domain" description="Methyl-accepting transducer" evidence="12">
    <location>
        <begin position="435"/>
        <end position="671"/>
    </location>
</feature>
<proteinExistence type="inferred from homology"/>
<protein>
    <submittedName>
        <fullName evidence="14">Methyl-accepting chemotaxis protein PctC</fullName>
    </submittedName>
</protein>
<dbReference type="InterPro" id="IPR033479">
    <property type="entry name" value="dCache_1"/>
</dbReference>
<keyword evidence="7 9" id="KW-0807">Transducer</keyword>
<comment type="similarity">
    <text evidence="8">Belongs to the methyl-accepting chemotaxis (MCP) protein family.</text>
</comment>
<dbReference type="GO" id="GO:0007165">
    <property type="term" value="P:signal transduction"/>
    <property type="evidence" value="ECO:0007669"/>
    <property type="project" value="UniProtKB-KW"/>
</dbReference>
<dbReference type="AlphaFoldDB" id="A0A679JBQ0"/>
<evidence type="ECO:0000256" key="9">
    <source>
        <dbReference type="PROSITE-ProRule" id="PRU00284"/>
    </source>
</evidence>
<dbReference type="SMART" id="SM00304">
    <property type="entry name" value="HAMP"/>
    <property type="match status" value="1"/>
</dbReference>
<dbReference type="PROSITE" id="PS50885">
    <property type="entry name" value="HAMP"/>
    <property type="match status" value="1"/>
</dbReference>
<keyword evidence="5 11" id="KW-1133">Transmembrane helix</keyword>
<dbReference type="Gene3D" id="3.30.450.20">
    <property type="entry name" value="PAS domain"/>
    <property type="match status" value="2"/>
</dbReference>
<evidence type="ECO:0000256" key="4">
    <source>
        <dbReference type="ARBA" id="ARBA00022692"/>
    </source>
</evidence>
<gene>
    <name evidence="14" type="primary">pctC</name>
    <name evidence="14" type="ORF">MBUL_03122</name>
</gene>
<dbReference type="CDD" id="cd12913">
    <property type="entry name" value="PDC1_MCP_like"/>
    <property type="match status" value="1"/>
</dbReference>
<evidence type="ECO:0000256" key="10">
    <source>
        <dbReference type="SAM" id="Coils"/>
    </source>
</evidence>
<evidence type="ECO:0000259" key="13">
    <source>
        <dbReference type="PROSITE" id="PS50885"/>
    </source>
</evidence>
<comment type="subcellular location">
    <subcellularLocation>
        <location evidence="1">Cell membrane</location>
        <topology evidence="1">Multi-pass membrane protein</topology>
    </subcellularLocation>
</comment>
<sequence length="691" mass="71425">MATLSFKAAMAGSASLAAIFAVGTVFLTEQIGDSFATQAEALQRETLSNEARAVRGRLDELAQVAKNIALVAGAMRSNGVKDRAAYDAALKRLLEENPAILGTWTGWEANALDARDTEFAGGSTSDATGRFLPYWNRGSGAIVREVLTGYEDPVEGAYYQQPKSLNRPAAIEPYIYPVAGKDTMIMSFGAPITVDGKFLGVGGIDIDLSAMSQAVASVRPFGTGYVTLVSAQGGAVAYPDAKAVGNPLVKLDPAAAMAARRAVETGERVQEVVTGPDSRSWRYMAEPIQAGATKDRWAIVTAVPVATLTAAADRAQWFLIGISALCVLASSAILFALIRRLVGVPIRALGTTIGGMAAGDYNAPVPQADRRDEVGLVGKAVVGLRDSLRQSAEAEERRKEAARVMADEQRRAGTRGLADGFENAVGGIVGLVASAATELQATAREMADTAARTAGQSDTVANAARDAAANVTAVATAVEELGSSVQEIARQVSGSSQLAQEAVDEALQTFGFVEALSGAVAKIGDMVTMINAIAAQTNLLALNATIEAARAGEAGRGFAVVASEVKELANQTARVTQDIAGQIAVIQGSTDQAVTAIGTITDRIKEISTVATTIAVAVEQQGAATQEIVRNVSLAAVGTGEVTANVTGVADAALHTGAAADQVLISASELSRQSEHLGSEVRHFLANVRAA</sequence>
<dbReference type="Gene3D" id="6.10.340.10">
    <property type="match status" value="1"/>
</dbReference>
<evidence type="ECO:0000256" key="3">
    <source>
        <dbReference type="ARBA" id="ARBA00022500"/>
    </source>
</evidence>
<evidence type="ECO:0000256" key="7">
    <source>
        <dbReference type="ARBA" id="ARBA00023224"/>
    </source>
</evidence>
<evidence type="ECO:0000313" key="14">
    <source>
        <dbReference type="EMBL" id="CAA2105297.1"/>
    </source>
</evidence>
<reference evidence="14" key="1">
    <citation type="submission" date="2019-12" db="EMBL/GenBank/DDBJ databases">
        <authorList>
            <person name="Cremers G."/>
        </authorList>
    </citation>
    <scope>NUCLEOTIDE SEQUENCE</scope>
    <source>
        <strain evidence="14">Mbul1</strain>
    </source>
</reference>
<dbReference type="PANTHER" id="PTHR32089:SF112">
    <property type="entry name" value="LYSOZYME-LIKE PROTEIN-RELATED"/>
    <property type="match status" value="1"/>
</dbReference>
<keyword evidence="6 11" id="KW-0472">Membrane</keyword>
<dbReference type="SMART" id="SM00283">
    <property type="entry name" value="MA"/>
    <property type="match status" value="1"/>
</dbReference>
<keyword evidence="4 11" id="KW-0812">Transmembrane</keyword>
<accession>A0A679JBQ0</accession>
<evidence type="ECO:0000259" key="12">
    <source>
        <dbReference type="PROSITE" id="PS50111"/>
    </source>
</evidence>
<dbReference type="Pfam" id="PF02743">
    <property type="entry name" value="dCache_1"/>
    <property type="match status" value="1"/>
</dbReference>
<dbReference type="Pfam" id="PF00015">
    <property type="entry name" value="MCPsignal"/>
    <property type="match status" value="1"/>
</dbReference>
<dbReference type="Pfam" id="PF00672">
    <property type="entry name" value="HAMP"/>
    <property type="match status" value="1"/>
</dbReference>
<evidence type="ECO:0000256" key="5">
    <source>
        <dbReference type="ARBA" id="ARBA00022989"/>
    </source>
</evidence>
<feature type="coiled-coil region" evidence="10">
    <location>
        <begin position="384"/>
        <end position="412"/>
    </location>
</feature>
<dbReference type="PANTHER" id="PTHR32089">
    <property type="entry name" value="METHYL-ACCEPTING CHEMOTAXIS PROTEIN MCPB"/>
    <property type="match status" value="1"/>
</dbReference>
<evidence type="ECO:0000256" key="11">
    <source>
        <dbReference type="SAM" id="Phobius"/>
    </source>
</evidence>
<dbReference type="GO" id="GO:0006935">
    <property type="term" value="P:chemotaxis"/>
    <property type="evidence" value="ECO:0007669"/>
    <property type="project" value="UniProtKB-KW"/>
</dbReference>
<organism evidence="14">
    <name type="scientific">Methylobacterium bullatum</name>
    <dbReference type="NCBI Taxonomy" id="570505"/>
    <lineage>
        <taxon>Bacteria</taxon>
        <taxon>Pseudomonadati</taxon>
        <taxon>Pseudomonadota</taxon>
        <taxon>Alphaproteobacteria</taxon>
        <taxon>Hyphomicrobiales</taxon>
        <taxon>Methylobacteriaceae</taxon>
        <taxon>Methylobacterium</taxon>
    </lineage>
</organism>
<keyword evidence="10" id="KW-0175">Coiled coil</keyword>
<feature type="domain" description="HAMP" evidence="13">
    <location>
        <begin position="340"/>
        <end position="393"/>
    </location>
</feature>
<evidence type="ECO:0000256" key="1">
    <source>
        <dbReference type="ARBA" id="ARBA00004651"/>
    </source>
</evidence>
<evidence type="ECO:0000256" key="2">
    <source>
        <dbReference type="ARBA" id="ARBA00022475"/>
    </source>
</evidence>
<dbReference type="CDD" id="cd06225">
    <property type="entry name" value="HAMP"/>
    <property type="match status" value="1"/>
</dbReference>